<feature type="non-terminal residue" evidence="1">
    <location>
        <position position="1"/>
    </location>
</feature>
<proteinExistence type="predicted"/>
<dbReference type="EMBL" id="KV427616">
    <property type="protein sequence ID" value="KZT08107.1"/>
    <property type="molecule type" value="Genomic_DNA"/>
</dbReference>
<dbReference type="AlphaFoldDB" id="A0A165F0I7"/>
<keyword evidence="2" id="KW-1185">Reference proteome</keyword>
<dbReference type="OrthoDB" id="2804670at2759"/>
<feature type="non-terminal residue" evidence="1">
    <location>
        <position position="180"/>
    </location>
</feature>
<evidence type="ECO:0000313" key="1">
    <source>
        <dbReference type="EMBL" id="KZT08107.1"/>
    </source>
</evidence>
<dbReference type="Proteomes" id="UP000076871">
    <property type="component" value="Unassembled WGS sequence"/>
</dbReference>
<sequence>LPRLPIEVWENAINHLWYDKRTLRNCIRTCRAWYPPSHFHLVGFIQVSTVTAVMACAKKLKQTPELSKRPHNMHIGGDFPYHFPTHIDFSVLSLAAIVLAPKLLRLKRLTIRRAEWQPWRMHKDVCLHLSAFSVTRLVLDDVAFPSVNVFGHLVCALPHLADLQCSDLKFTHYHFHRDTF</sequence>
<dbReference type="InParanoid" id="A0A165F0I7"/>
<dbReference type="RefSeq" id="XP_040765847.1">
    <property type="nucleotide sequence ID" value="XM_040903097.1"/>
</dbReference>
<name>A0A165F0I7_9APHY</name>
<organism evidence="1 2">
    <name type="scientific">Laetiporus sulphureus 93-53</name>
    <dbReference type="NCBI Taxonomy" id="1314785"/>
    <lineage>
        <taxon>Eukaryota</taxon>
        <taxon>Fungi</taxon>
        <taxon>Dikarya</taxon>
        <taxon>Basidiomycota</taxon>
        <taxon>Agaricomycotina</taxon>
        <taxon>Agaricomycetes</taxon>
        <taxon>Polyporales</taxon>
        <taxon>Laetiporus</taxon>
    </lineage>
</organism>
<evidence type="ECO:0000313" key="2">
    <source>
        <dbReference type="Proteomes" id="UP000076871"/>
    </source>
</evidence>
<dbReference type="GeneID" id="63820128"/>
<protein>
    <recommendedName>
        <fullName evidence="3">F-box domain-containing protein</fullName>
    </recommendedName>
</protein>
<accession>A0A165F0I7</accession>
<gene>
    <name evidence="1" type="ORF">LAESUDRAFT_603700</name>
</gene>
<evidence type="ECO:0008006" key="3">
    <source>
        <dbReference type="Google" id="ProtNLM"/>
    </source>
</evidence>
<reference evidence="1 2" key="1">
    <citation type="journal article" date="2016" name="Mol. Biol. Evol.">
        <title>Comparative Genomics of Early-Diverging Mushroom-Forming Fungi Provides Insights into the Origins of Lignocellulose Decay Capabilities.</title>
        <authorList>
            <person name="Nagy L.G."/>
            <person name="Riley R."/>
            <person name="Tritt A."/>
            <person name="Adam C."/>
            <person name="Daum C."/>
            <person name="Floudas D."/>
            <person name="Sun H."/>
            <person name="Yadav J.S."/>
            <person name="Pangilinan J."/>
            <person name="Larsson K.H."/>
            <person name="Matsuura K."/>
            <person name="Barry K."/>
            <person name="Labutti K."/>
            <person name="Kuo R."/>
            <person name="Ohm R.A."/>
            <person name="Bhattacharya S.S."/>
            <person name="Shirouzu T."/>
            <person name="Yoshinaga Y."/>
            <person name="Martin F.M."/>
            <person name="Grigoriev I.V."/>
            <person name="Hibbett D.S."/>
        </authorList>
    </citation>
    <scope>NUCLEOTIDE SEQUENCE [LARGE SCALE GENOMIC DNA]</scope>
    <source>
        <strain evidence="1 2">93-53</strain>
    </source>
</reference>